<organism evidence="1 2">
    <name type="scientific">Melghirimyces thermohalophilus</name>
    <dbReference type="NCBI Taxonomy" id="1236220"/>
    <lineage>
        <taxon>Bacteria</taxon>
        <taxon>Bacillati</taxon>
        <taxon>Bacillota</taxon>
        <taxon>Bacilli</taxon>
        <taxon>Bacillales</taxon>
        <taxon>Thermoactinomycetaceae</taxon>
        <taxon>Melghirimyces</taxon>
    </lineage>
</organism>
<reference evidence="1 2" key="1">
    <citation type="submission" date="2016-10" db="EMBL/GenBank/DDBJ databases">
        <authorList>
            <person name="de Groot N.N."/>
        </authorList>
    </citation>
    <scope>NUCLEOTIDE SEQUENCE [LARGE SCALE GENOMIC DNA]</scope>
    <source>
        <strain evidence="1 2">DSM 45514</strain>
    </source>
</reference>
<dbReference type="Proteomes" id="UP000199387">
    <property type="component" value="Unassembled WGS sequence"/>
</dbReference>
<evidence type="ECO:0000313" key="1">
    <source>
        <dbReference type="EMBL" id="SDC71695.1"/>
    </source>
</evidence>
<gene>
    <name evidence="1" type="ORF">SAMN04488112_11454</name>
</gene>
<dbReference type="EMBL" id="FMZA01000014">
    <property type="protein sequence ID" value="SDC71695.1"/>
    <property type="molecule type" value="Genomic_DNA"/>
</dbReference>
<dbReference type="AlphaFoldDB" id="A0A1G6NWZ6"/>
<accession>A0A1G6NWZ6</accession>
<keyword evidence="2" id="KW-1185">Reference proteome</keyword>
<name>A0A1G6NWZ6_9BACL</name>
<protein>
    <submittedName>
        <fullName evidence="1">Uncharacterized protein</fullName>
    </submittedName>
</protein>
<sequence>MRYDFIWTKGEDLIWNNTFDLKPIHRIHIGASRSRWETPVPLFSNSTG</sequence>
<evidence type="ECO:0000313" key="2">
    <source>
        <dbReference type="Proteomes" id="UP000199387"/>
    </source>
</evidence>
<proteinExistence type="predicted"/>